<comment type="caution">
    <text evidence="2">The sequence shown here is derived from an EMBL/GenBank/DDBJ whole genome shotgun (WGS) entry which is preliminary data.</text>
</comment>
<dbReference type="InterPro" id="IPR011990">
    <property type="entry name" value="TPR-like_helical_dom_sf"/>
</dbReference>
<dbReference type="SUPFAM" id="SSF47413">
    <property type="entry name" value="lambda repressor-like DNA-binding domains"/>
    <property type="match status" value="1"/>
</dbReference>
<dbReference type="RefSeq" id="WP_220209636.1">
    <property type="nucleotide sequence ID" value="NZ_BNJK01000002.1"/>
</dbReference>
<dbReference type="Gene3D" id="1.25.40.10">
    <property type="entry name" value="Tetratricopeptide repeat domain"/>
    <property type="match status" value="2"/>
</dbReference>
<sequence>MPVKKAAQAIPNILLRRARQERGWSQQEVADQIGASQPYMVTRWENGTAFPGPVYREKLCRIFGMNRRELGLLKTLPPQETIIAEREAFISDPTIPLHLILVQRLVGRDQMLARLQEQLCGTSSARIIAIDGLPGVGKTTLAVSLVTAPGIQHNFSDGVLWAGLGPGASPQAHLRRWCRLLGITEKEQALFEEDALTQELQRALWDRKMLLVLDDAWSIEDALACTVGGPHCAYLLTTRIPEVATHFAGKESLRLGELSLEDGLSLLAQITPAVSRMEPEILRDLVAAVGGLPLALTLMGNYLLQQTRHQQRRRIQSVLKQLQQAKYRLQLAQLQTSNERDGHLSDGTSYTLQAVIGLSEAILEEPERCALAALSLFPARPASFSEEAALAVTAAPVEVLDRLVDVGLLESQGTDRYSLHQTIADYARTLPGKDSRAEERLVDHVLNDTGRLGVKLSELEQDLALILVALDLAIHRGRLSEFVQGVCVIARFLRLCGGMAVSEPLLWRACEIARARQDESHLIPLVSELAIILRERGSYERAIVLAEEGLALARQRSDSRAIIFSLFIVGSIEASRAQYVQAETHLLEALALALQTHDIHALGLALTNLMLELDVRKKYIQSSAYQQKSLALAQQANQRTFPVQRVPEKEYQTQSESQLSEDEVYDAEESVTYQLGQFASTLLEQEDYQRKKLYWQEIFSLARYMAQLRPIPDFIDTMVVLVLGATFAESSLEMLQGENEPLESMSDVQDSCLYCAAQGWAQLEEGQFASARATLQEGLALPRHSNDLECRFALTLLLAAVVLRLGESERANELLREVENLAEQIAKPWIRAISYIVWADYHLFLNKYAEAAANYQALLSIIPLAAPDIFARMYEDLPSLVISRLGVYQSYLQAQEVLRRFETIGQGQTPAVKRWFTEFSLFDLSDV</sequence>
<dbReference type="Gene3D" id="1.10.260.40">
    <property type="entry name" value="lambda repressor-like DNA-binding domains"/>
    <property type="match status" value="1"/>
</dbReference>
<proteinExistence type="predicted"/>
<evidence type="ECO:0000259" key="1">
    <source>
        <dbReference type="PROSITE" id="PS50943"/>
    </source>
</evidence>
<dbReference type="GO" id="GO:0098542">
    <property type="term" value="P:defense response to other organism"/>
    <property type="evidence" value="ECO:0007669"/>
    <property type="project" value="TreeGrafter"/>
</dbReference>
<dbReference type="AlphaFoldDB" id="A0A8J3IUW3"/>
<gene>
    <name evidence="2" type="ORF">KSF_090160</name>
</gene>
<dbReference type="InterPro" id="IPR044974">
    <property type="entry name" value="Disease_R_plants"/>
</dbReference>
<dbReference type="SUPFAM" id="SSF48452">
    <property type="entry name" value="TPR-like"/>
    <property type="match status" value="2"/>
</dbReference>
<dbReference type="InterPro" id="IPR001387">
    <property type="entry name" value="Cro/C1-type_HTH"/>
</dbReference>
<name>A0A8J3IUW3_9CHLR</name>
<dbReference type="Pfam" id="PF00931">
    <property type="entry name" value="NB-ARC"/>
    <property type="match status" value="1"/>
</dbReference>
<dbReference type="GO" id="GO:0003677">
    <property type="term" value="F:DNA binding"/>
    <property type="evidence" value="ECO:0007669"/>
    <property type="project" value="InterPro"/>
</dbReference>
<organism evidence="2 3">
    <name type="scientific">Reticulibacter mediterranei</name>
    <dbReference type="NCBI Taxonomy" id="2778369"/>
    <lineage>
        <taxon>Bacteria</taxon>
        <taxon>Bacillati</taxon>
        <taxon>Chloroflexota</taxon>
        <taxon>Ktedonobacteria</taxon>
        <taxon>Ktedonobacterales</taxon>
        <taxon>Reticulibacteraceae</taxon>
        <taxon>Reticulibacter</taxon>
    </lineage>
</organism>
<dbReference type="PANTHER" id="PTHR23155:SF1205">
    <property type="entry name" value="DISEASE RESISTANCE PROTEIN RPM1"/>
    <property type="match status" value="1"/>
</dbReference>
<evidence type="ECO:0000313" key="2">
    <source>
        <dbReference type="EMBL" id="GHO98968.1"/>
    </source>
</evidence>
<protein>
    <recommendedName>
        <fullName evidence="1">HTH cro/C1-type domain-containing protein</fullName>
    </recommendedName>
</protein>
<dbReference type="InterPro" id="IPR010982">
    <property type="entry name" value="Lambda_DNA-bd_dom_sf"/>
</dbReference>
<dbReference type="InterPro" id="IPR002182">
    <property type="entry name" value="NB-ARC"/>
</dbReference>
<dbReference type="SMART" id="SM00530">
    <property type="entry name" value="HTH_XRE"/>
    <property type="match status" value="1"/>
</dbReference>
<dbReference type="SUPFAM" id="SSF52540">
    <property type="entry name" value="P-loop containing nucleoside triphosphate hydrolases"/>
    <property type="match status" value="1"/>
</dbReference>
<dbReference type="Pfam" id="PF13560">
    <property type="entry name" value="HTH_31"/>
    <property type="match status" value="1"/>
</dbReference>
<dbReference type="Proteomes" id="UP000597444">
    <property type="component" value="Unassembled WGS sequence"/>
</dbReference>
<keyword evidence="3" id="KW-1185">Reference proteome</keyword>
<dbReference type="EMBL" id="BNJK01000002">
    <property type="protein sequence ID" value="GHO98968.1"/>
    <property type="molecule type" value="Genomic_DNA"/>
</dbReference>
<feature type="domain" description="HTH cro/C1-type" evidence="1">
    <location>
        <begin position="15"/>
        <end position="70"/>
    </location>
</feature>
<dbReference type="GO" id="GO:0043531">
    <property type="term" value="F:ADP binding"/>
    <property type="evidence" value="ECO:0007669"/>
    <property type="project" value="InterPro"/>
</dbReference>
<dbReference type="CDD" id="cd00093">
    <property type="entry name" value="HTH_XRE"/>
    <property type="match status" value="1"/>
</dbReference>
<dbReference type="InterPro" id="IPR027417">
    <property type="entry name" value="P-loop_NTPase"/>
</dbReference>
<dbReference type="Gene3D" id="3.40.50.300">
    <property type="entry name" value="P-loop containing nucleotide triphosphate hydrolases"/>
    <property type="match status" value="1"/>
</dbReference>
<reference evidence="2" key="1">
    <citation type="submission" date="2020-10" db="EMBL/GenBank/DDBJ databases">
        <title>Taxonomic study of unclassified bacteria belonging to the class Ktedonobacteria.</title>
        <authorList>
            <person name="Yabe S."/>
            <person name="Wang C.M."/>
            <person name="Zheng Y."/>
            <person name="Sakai Y."/>
            <person name="Cavaletti L."/>
            <person name="Monciardini P."/>
            <person name="Donadio S."/>
        </authorList>
    </citation>
    <scope>NUCLEOTIDE SEQUENCE</scope>
    <source>
        <strain evidence="2">ID150040</strain>
    </source>
</reference>
<accession>A0A8J3IUW3</accession>
<dbReference type="PROSITE" id="PS50943">
    <property type="entry name" value="HTH_CROC1"/>
    <property type="match status" value="1"/>
</dbReference>
<evidence type="ECO:0000313" key="3">
    <source>
        <dbReference type="Proteomes" id="UP000597444"/>
    </source>
</evidence>
<dbReference type="PRINTS" id="PR00364">
    <property type="entry name" value="DISEASERSIST"/>
</dbReference>
<dbReference type="PANTHER" id="PTHR23155">
    <property type="entry name" value="DISEASE RESISTANCE PROTEIN RP"/>
    <property type="match status" value="1"/>
</dbReference>